<reference evidence="2 3" key="1">
    <citation type="submission" date="2020-08" db="EMBL/GenBank/DDBJ databases">
        <title>Genomic Encyclopedia of Type Strains, Phase IV (KMG-IV): sequencing the most valuable type-strain genomes for metagenomic binning, comparative biology and taxonomic classification.</title>
        <authorList>
            <person name="Goeker M."/>
        </authorList>
    </citation>
    <scope>NUCLEOTIDE SEQUENCE [LARGE SCALE GENOMIC DNA]</scope>
    <source>
        <strain evidence="2 3">DSM 28570</strain>
    </source>
</reference>
<gene>
    <name evidence="2" type="ORF">HNQ81_002701</name>
</gene>
<protein>
    <submittedName>
        <fullName evidence="2">Uncharacterized protein</fullName>
    </submittedName>
</protein>
<dbReference type="AlphaFoldDB" id="A0A840V4Y6"/>
<evidence type="ECO:0000313" key="2">
    <source>
        <dbReference type="EMBL" id="MBB5348960.1"/>
    </source>
</evidence>
<feature type="compositionally biased region" description="Basic and acidic residues" evidence="1">
    <location>
        <begin position="57"/>
        <end position="70"/>
    </location>
</feature>
<evidence type="ECO:0000313" key="3">
    <source>
        <dbReference type="Proteomes" id="UP000539642"/>
    </source>
</evidence>
<dbReference type="Proteomes" id="UP000539642">
    <property type="component" value="Unassembled WGS sequence"/>
</dbReference>
<comment type="caution">
    <text evidence="2">The sequence shown here is derived from an EMBL/GenBank/DDBJ whole genome shotgun (WGS) entry which is preliminary data.</text>
</comment>
<name>A0A840V4Y6_9BACT</name>
<evidence type="ECO:0000256" key="1">
    <source>
        <dbReference type="SAM" id="MobiDB-lite"/>
    </source>
</evidence>
<dbReference type="EMBL" id="JACHEO010000017">
    <property type="protein sequence ID" value="MBB5348960.1"/>
    <property type="molecule type" value="Genomic_DNA"/>
</dbReference>
<proteinExistence type="predicted"/>
<organism evidence="2 3">
    <name type="scientific">Desulfoprunum benzoelyticum</name>
    <dbReference type="NCBI Taxonomy" id="1506996"/>
    <lineage>
        <taxon>Bacteria</taxon>
        <taxon>Pseudomonadati</taxon>
        <taxon>Thermodesulfobacteriota</taxon>
        <taxon>Desulfobulbia</taxon>
        <taxon>Desulfobulbales</taxon>
        <taxon>Desulfobulbaceae</taxon>
        <taxon>Desulfoprunum</taxon>
    </lineage>
</organism>
<keyword evidence="3" id="KW-1185">Reference proteome</keyword>
<accession>A0A840V4Y6</accession>
<feature type="region of interest" description="Disordered" evidence="1">
    <location>
        <begin position="57"/>
        <end position="77"/>
    </location>
</feature>
<sequence>MGILPHQHHIERWPVGDDFPALTIKNVTTGGNNLANTNSVGVGPVLVFLTMVDLQRPESDDDQGKKDQHNNDGAAYPTPQVIERSCVTFRDFIRFL</sequence>